<feature type="compositionally biased region" description="Acidic residues" evidence="1">
    <location>
        <begin position="354"/>
        <end position="370"/>
    </location>
</feature>
<gene>
    <name evidence="2" type="ORF">PPROV_000305600</name>
</gene>
<feature type="compositionally biased region" description="Acidic residues" evidence="1">
    <location>
        <begin position="260"/>
        <end position="277"/>
    </location>
</feature>
<feature type="region of interest" description="Disordered" evidence="1">
    <location>
        <begin position="350"/>
        <end position="371"/>
    </location>
</feature>
<feature type="compositionally biased region" description="Polar residues" evidence="1">
    <location>
        <begin position="962"/>
        <end position="974"/>
    </location>
</feature>
<feature type="region of interest" description="Disordered" evidence="1">
    <location>
        <begin position="962"/>
        <end position="981"/>
    </location>
</feature>
<feature type="compositionally biased region" description="Basic and acidic residues" evidence="1">
    <location>
        <begin position="278"/>
        <end position="290"/>
    </location>
</feature>
<feature type="compositionally biased region" description="Polar residues" evidence="1">
    <location>
        <begin position="318"/>
        <end position="335"/>
    </location>
</feature>
<feature type="compositionally biased region" description="Low complexity" evidence="1">
    <location>
        <begin position="1"/>
        <end position="10"/>
    </location>
</feature>
<keyword evidence="3" id="KW-1185">Reference proteome</keyword>
<feature type="region of interest" description="Disordered" evidence="1">
    <location>
        <begin position="607"/>
        <end position="640"/>
    </location>
</feature>
<evidence type="ECO:0000313" key="2">
    <source>
        <dbReference type="EMBL" id="GHP04302.1"/>
    </source>
</evidence>
<organism evidence="2 3">
    <name type="scientific">Pycnococcus provasolii</name>
    <dbReference type="NCBI Taxonomy" id="41880"/>
    <lineage>
        <taxon>Eukaryota</taxon>
        <taxon>Viridiplantae</taxon>
        <taxon>Chlorophyta</taxon>
        <taxon>Pseudoscourfieldiophyceae</taxon>
        <taxon>Pseudoscourfieldiales</taxon>
        <taxon>Pycnococcaceae</taxon>
        <taxon>Pycnococcus</taxon>
    </lineage>
</organism>
<evidence type="ECO:0000256" key="1">
    <source>
        <dbReference type="SAM" id="MobiDB-lite"/>
    </source>
</evidence>
<sequence length="1012" mass="107125">MASSSSSSSSAEAGGGDMMMPRFNTLTPGTDLTRAPVQFTTTRSSEGSELGVFTHANASSSPSAFHSGHSHHAHAGQFGAHGFWGGAHSPGAGKFHRGSLDPWWTSAAHAPWQHDGHTNSAGGGTNGSELQISSGWSPWASNTDERSTPDFLADVRAIRGIFRPADVHEEARTTPTHQPLSLAVHKLTDETYILDDAEKLAAAVQRAWLGDAAQTEEQHLPLSLLDDIRAVDPLLVQDAYESSSVATEEAGDADRIQFAVDDDDEEDDDDDEVGFDEDQIRDYNNHHEQRQQPNRIENENDGWTAVATGRRRGKRWSAQPSPQAIDNNGQKTTSDVDAAIPRHPFMLLSSQATGEDDEDDLDHSDGDSEAPADMSLMLASDSASINNEASKLQQLQRSLVSHTLSLEHTLRSLELSDSEKKLGTSPQPDLPTSAHDASSPRHHGTQHAGHRRRFLHDWRPEGSTLRLAVESDVGVFQLPNGAPVALHIATVPSGNTAGGSAEVLDREVVYPVWIDSVSANATEAAVCYVNSDGCIQGYDMCHVDDLPRRSLPAFDRGASLERGVRVLEFLKDSLKHKHNGTTHWLLSDSNTGELHLYDATRLLQGASKDSAASSRRRRSSAHPPEDANVSEVRASTSRLSNQRARALASVMLTPLDGSRASAIIAPPVTSFEGTDAADNALRAISRAVEKLEEPLARLGDRGHCSSKGVAAVAVWDAAALELGLGHLDAARLLLHAGASPGSVAGVDSAPSQSAVGAAVLLVEKGLRHLLRAGASGASAPLLTRAQRFLGMCLLRRAANSLENATNAQEARAAAVDVMRASKAAKTALRVAQSMAQDAAEDVVACRLLCAEVSFLAAADPCLGAVETTRHLHGSVGHVFGCHDVFARWGENRSVGSYIDVPDNSVDDNASNAVRGILSRDAARSLDAALQTLVTVERSGGGDGGGWHAVYEAALRARMRGGTASTLSPLPQQAASGAGPCQSGDGGEIAGAMARLIAVCEDALRRRGGGSTS</sequence>
<feature type="compositionally biased region" description="Basic residues" evidence="1">
    <location>
        <begin position="440"/>
        <end position="453"/>
    </location>
</feature>
<protein>
    <submittedName>
        <fullName evidence="2">Uncharacterized protein</fullName>
    </submittedName>
</protein>
<reference evidence="2" key="1">
    <citation type="submission" date="2020-10" db="EMBL/GenBank/DDBJ databases">
        <title>Unveiling of a novel bifunctional photoreceptor, Dualchrome1, isolated from a cosmopolitan green alga.</title>
        <authorList>
            <person name="Suzuki S."/>
            <person name="Kawachi M."/>
        </authorList>
    </citation>
    <scope>NUCLEOTIDE SEQUENCE</scope>
    <source>
        <strain evidence="2">NIES 2893</strain>
    </source>
</reference>
<feature type="region of interest" description="Disordered" evidence="1">
    <location>
        <begin position="260"/>
        <end position="335"/>
    </location>
</feature>
<dbReference type="Proteomes" id="UP000660262">
    <property type="component" value="Unassembled WGS sequence"/>
</dbReference>
<feature type="region of interest" description="Disordered" evidence="1">
    <location>
        <begin position="1"/>
        <end position="34"/>
    </location>
</feature>
<feature type="region of interest" description="Disordered" evidence="1">
    <location>
        <begin position="415"/>
        <end position="453"/>
    </location>
</feature>
<accession>A0A830HCB6</accession>
<evidence type="ECO:0000313" key="3">
    <source>
        <dbReference type="Proteomes" id="UP000660262"/>
    </source>
</evidence>
<dbReference type="EMBL" id="BNJQ01000007">
    <property type="protein sequence ID" value="GHP04302.1"/>
    <property type="molecule type" value="Genomic_DNA"/>
</dbReference>
<name>A0A830HCB6_9CHLO</name>
<comment type="caution">
    <text evidence="2">The sequence shown here is derived from an EMBL/GenBank/DDBJ whole genome shotgun (WGS) entry which is preliminary data.</text>
</comment>
<dbReference type="AlphaFoldDB" id="A0A830HCB6"/>
<proteinExistence type="predicted"/>